<name>A0AAW8EG06_VARPD</name>
<dbReference type="RefSeq" id="WP_307594654.1">
    <property type="nucleotide sequence ID" value="NZ_JAUSRV010000007.1"/>
</dbReference>
<sequence length="87" mass="9039">MHIGPLYEQAMQLTPEAARIAALLLVGDDNMPPALRRSLCIALSACTAPEGDAPALLAAGDPDAASARRFVADCLAVARRIAGDGRR</sequence>
<proteinExistence type="predicted"/>
<evidence type="ECO:0000313" key="1">
    <source>
        <dbReference type="EMBL" id="MDP9972076.1"/>
    </source>
</evidence>
<organism evidence="1 2">
    <name type="scientific">Variovorax paradoxus</name>
    <dbReference type="NCBI Taxonomy" id="34073"/>
    <lineage>
        <taxon>Bacteria</taxon>
        <taxon>Pseudomonadati</taxon>
        <taxon>Pseudomonadota</taxon>
        <taxon>Betaproteobacteria</taxon>
        <taxon>Burkholderiales</taxon>
        <taxon>Comamonadaceae</taxon>
        <taxon>Variovorax</taxon>
    </lineage>
</organism>
<evidence type="ECO:0000313" key="2">
    <source>
        <dbReference type="Proteomes" id="UP001224845"/>
    </source>
</evidence>
<dbReference type="EMBL" id="JAUSRV010000007">
    <property type="protein sequence ID" value="MDP9972076.1"/>
    <property type="molecule type" value="Genomic_DNA"/>
</dbReference>
<comment type="caution">
    <text evidence="1">The sequence shown here is derived from an EMBL/GenBank/DDBJ whole genome shotgun (WGS) entry which is preliminary data.</text>
</comment>
<accession>A0AAW8EG06</accession>
<dbReference type="Proteomes" id="UP001224845">
    <property type="component" value="Unassembled WGS sequence"/>
</dbReference>
<protein>
    <submittedName>
        <fullName evidence="1">Uncharacterized protein</fullName>
    </submittedName>
</protein>
<dbReference type="AlphaFoldDB" id="A0AAW8EG06"/>
<reference evidence="1" key="1">
    <citation type="submission" date="2023-07" db="EMBL/GenBank/DDBJ databases">
        <title>Sorghum-associated microbial communities from plants grown in Nebraska, USA.</title>
        <authorList>
            <person name="Schachtman D."/>
        </authorList>
    </citation>
    <scope>NUCLEOTIDE SEQUENCE</scope>
    <source>
        <strain evidence="1">DS3315</strain>
    </source>
</reference>
<gene>
    <name evidence="1" type="ORF">J2W39_003318</name>
</gene>